<organism evidence="1 2">
    <name type="scientific">Didymodactylos carnosus</name>
    <dbReference type="NCBI Taxonomy" id="1234261"/>
    <lineage>
        <taxon>Eukaryota</taxon>
        <taxon>Metazoa</taxon>
        <taxon>Spiralia</taxon>
        <taxon>Gnathifera</taxon>
        <taxon>Rotifera</taxon>
        <taxon>Eurotatoria</taxon>
        <taxon>Bdelloidea</taxon>
        <taxon>Philodinida</taxon>
        <taxon>Philodinidae</taxon>
        <taxon>Didymodactylos</taxon>
    </lineage>
</organism>
<name>A0A8S2S795_9BILA</name>
<proteinExistence type="predicted"/>
<evidence type="ECO:0000313" key="1">
    <source>
        <dbReference type="EMBL" id="CAF4213662.1"/>
    </source>
</evidence>
<reference evidence="1" key="1">
    <citation type="submission" date="2021-02" db="EMBL/GenBank/DDBJ databases">
        <authorList>
            <person name="Nowell W R."/>
        </authorList>
    </citation>
    <scope>NUCLEOTIDE SEQUENCE</scope>
</reference>
<feature type="non-terminal residue" evidence="1">
    <location>
        <position position="11"/>
    </location>
</feature>
<gene>
    <name evidence="1" type="ORF">SRO942_LOCUS31339</name>
</gene>
<sequence>MRARAMRAPAP</sequence>
<dbReference type="Proteomes" id="UP000681722">
    <property type="component" value="Unassembled WGS sequence"/>
</dbReference>
<comment type="caution">
    <text evidence="1">The sequence shown here is derived from an EMBL/GenBank/DDBJ whole genome shotgun (WGS) entry which is preliminary data.</text>
</comment>
<accession>A0A8S2S795</accession>
<protein>
    <submittedName>
        <fullName evidence="1">Uncharacterized protein</fullName>
    </submittedName>
</protein>
<dbReference type="EMBL" id="CAJOBC010062182">
    <property type="protein sequence ID" value="CAF4213662.1"/>
    <property type="molecule type" value="Genomic_DNA"/>
</dbReference>
<evidence type="ECO:0000313" key="2">
    <source>
        <dbReference type="Proteomes" id="UP000681722"/>
    </source>
</evidence>